<comment type="caution">
    <text evidence="1">The sequence shown here is derived from an EMBL/GenBank/DDBJ whole genome shotgun (WGS) entry which is preliminary data.</text>
</comment>
<gene>
    <name evidence="1" type="ORF">JFL43_21915</name>
</gene>
<name>A0ABS1HDD9_9BACL</name>
<evidence type="ECO:0000313" key="1">
    <source>
        <dbReference type="EMBL" id="MBK3497419.1"/>
    </source>
</evidence>
<organism evidence="1 2">
    <name type="scientific">Viridibacillus soli</name>
    <dbReference type="NCBI Taxonomy" id="2798301"/>
    <lineage>
        <taxon>Bacteria</taxon>
        <taxon>Bacillati</taxon>
        <taxon>Bacillota</taxon>
        <taxon>Bacilli</taxon>
        <taxon>Bacillales</taxon>
        <taxon>Caryophanaceae</taxon>
        <taxon>Viridibacillus</taxon>
    </lineage>
</organism>
<accession>A0ABS1HDD9</accession>
<evidence type="ECO:0000313" key="2">
    <source>
        <dbReference type="Proteomes" id="UP000618943"/>
    </source>
</evidence>
<sequence>MIQNFDKEIVFFDLSGKKNLKGTMIDMSNDMIVLFNGTDFIYIPIDHIQNFGIDNDNKDEIKEPSESPSIISNKNKTDLTLAKVLSQAQGIYVEIYVTGNQPLHGYITNIMSDYFVFYSPIYKTMYIAFKHLKWLIPYTHNQSPYGLSDKELQIQSIIEPLSSTLEAQVEKMKNELVVFNLGEKDNHIGKINNVNGQIVEIQTARTNFSYHNLLHIKTVHQV</sequence>
<reference evidence="1 2" key="1">
    <citation type="submission" date="2020-12" db="EMBL/GenBank/DDBJ databases">
        <title>YIM B01967 draft genome.</title>
        <authorList>
            <person name="Yan X."/>
        </authorList>
    </citation>
    <scope>NUCLEOTIDE SEQUENCE [LARGE SCALE GENOMIC DNA]</scope>
    <source>
        <strain evidence="1 2">YIM B01967</strain>
    </source>
</reference>
<proteinExistence type="predicted"/>
<keyword evidence="2" id="KW-1185">Reference proteome</keyword>
<protein>
    <submittedName>
        <fullName evidence="1">DUF2642 domain-containing protein</fullName>
    </submittedName>
</protein>
<dbReference type="Proteomes" id="UP000618943">
    <property type="component" value="Unassembled WGS sequence"/>
</dbReference>
<dbReference type="EMBL" id="JAEOAH010000071">
    <property type="protein sequence ID" value="MBK3497419.1"/>
    <property type="molecule type" value="Genomic_DNA"/>
</dbReference>